<keyword evidence="6" id="KW-0282">Flagellum</keyword>
<dbReference type="NCBIfam" id="TIGR03170">
    <property type="entry name" value="flgA_cterm"/>
    <property type="match status" value="1"/>
</dbReference>
<dbReference type="InterPro" id="IPR017585">
    <property type="entry name" value="SAF_FlgA"/>
</dbReference>
<comment type="subcellular location">
    <subcellularLocation>
        <location evidence="1">Periplasm</location>
    </subcellularLocation>
</comment>
<reference evidence="6 7" key="1">
    <citation type="submission" date="2019-04" db="EMBL/GenBank/DDBJ databases">
        <title>Phreatobacter aquaticus sp. nov.</title>
        <authorList>
            <person name="Choi A."/>
            <person name="Baek K."/>
        </authorList>
    </citation>
    <scope>NUCLEOTIDE SEQUENCE [LARGE SCALE GENOMIC DNA]</scope>
    <source>
        <strain evidence="6 7">NMCR1094</strain>
    </source>
</reference>
<dbReference type="GO" id="GO:0044780">
    <property type="term" value="P:bacterial-type flagellum assembly"/>
    <property type="evidence" value="ECO:0007669"/>
    <property type="project" value="InterPro"/>
</dbReference>
<evidence type="ECO:0000313" key="7">
    <source>
        <dbReference type="Proteomes" id="UP000298588"/>
    </source>
</evidence>
<feature type="chain" id="PRO_5020975096" evidence="4">
    <location>
        <begin position="30"/>
        <end position="345"/>
    </location>
</feature>
<dbReference type="Gene3D" id="2.30.30.760">
    <property type="match status" value="1"/>
</dbReference>
<dbReference type="Gene3D" id="3.90.1210.10">
    <property type="entry name" value="Antifreeze-like/N-acetylneuraminic acid synthase C-terminal domain"/>
    <property type="match status" value="1"/>
</dbReference>
<organism evidence="6 7">
    <name type="scientific">Phreatobacter aquaticus</name>
    <dbReference type="NCBI Taxonomy" id="2570229"/>
    <lineage>
        <taxon>Bacteria</taxon>
        <taxon>Pseudomonadati</taxon>
        <taxon>Pseudomonadota</taxon>
        <taxon>Alphaproteobacteria</taxon>
        <taxon>Hyphomicrobiales</taxon>
        <taxon>Phreatobacteraceae</taxon>
        <taxon>Phreatobacter</taxon>
    </lineage>
</organism>
<accession>A0A4D7QS54</accession>
<keyword evidence="6" id="KW-0966">Cell projection</keyword>
<keyword evidence="2 4" id="KW-0732">Signal</keyword>
<keyword evidence="6" id="KW-0969">Cilium</keyword>
<dbReference type="GO" id="GO:0042597">
    <property type="term" value="C:periplasmic space"/>
    <property type="evidence" value="ECO:0007669"/>
    <property type="project" value="UniProtKB-SubCell"/>
</dbReference>
<evidence type="ECO:0000256" key="1">
    <source>
        <dbReference type="ARBA" id="ARBA00004418"/>
    </source>
</evidence>
<evidence type="ECO:0000313" key="6">
    <source>
        <dbReference type="EMBL" id="QCK88074.1"/>
    </source>
</evidence>
<keyword evidence="3" id="KW-0574">Periplasm</keyword>
<dbReference type="KEGG" id="paqt:E8L99_21095"/>
<dbReference type="CDD" id="cd11614">
    <property type="entry name" value="SAF_CpaB_FlgA_like"/>
    <property type="match status" value="1"/>
</dbReference>
<dbReference type="PANTHER" id="PTHR36307">
    <property type="entry name" value="FLAGELLA BASAL BODY P-RING FORMATION PROTEIN FLGA"/>
    <property type="match status" value="1"/>
</dbReference>
<feature type="signal peptide" evidence="4">
    <location>
        <begin position="1"/>
        <end position="29"/>
    </location>
</feature>
<dbReference type="AlphaFoldDB" id="A0A4D7QS54"/>
<dbReference type="InterPro" id="IPR013974">
    <property type="entry name" value="SAF"/>
</dbReference>
<dbReference type="InterPro" id="IPR039246">
    <property type="entry name" value="Flagellar_FlgA"/>
</dbReference>
<gene>
    <name evidence="6" type="primary">flgA</name>
    <name evidence="6" type="ORF">E8L99_21095</name>
</gene>
<sequence length="345" mass="36747">MAAMILTCRRWMGTAALVLQCALAWPALAQQATLKAEVTVSEDIVRLGDLVDNAGRFAASPVFRAPDLGHTGQLASWRVLEAAKRLGLNGIATGDVSEVAVTRAARVIPLAELEERIAQTSARVLGVGDATKIQVTFDRGTRSIAVEPGAYGDLSVTRFELDARNGRFEATLEVRGSTLSQRSGGFRLSGQAAETVEFLVPARAINRGEVLKAADLVIERRPRFEVSSMSPDALSTLPQAVGLAARRPLAPERPFRSADLMKPEIVERNANVLIIYNANGLTLTIRGKALEAGSEGDVIQVQNLNSRKTLSAVITGTNQVTMTVRPDVGPQAAIRPAAPATPSPQ</sequence>
<dbReference type="OrthoDB" id="5323072at2"/>
<dbReference type="EMBL" id="CP039865">
    <property type="protein sequence ID" value="QCK88074.1"/>
    <property type="molecule type" value="Genomic_DNA"/>
</dbReference>
<proteinExistence type="predicted"/>
<evidence type="ECO:0000256" key="4">
    <source>
        <dbReference type="SAM" id="SignalP"/>
    </source>
</evidence>
<evidence type="ECO:0000256" key="2">
    <source>
        <dbReference type="ARBA" id="ARBA00022729"/>
    </source>
</evidence>
<name>A0A4D7QS54_9HYPH</name>
<evidence type="ECO:0000256" key="3">
    <source>
        <dbReference type="ARBA" id="ARBA00022764"/>
    </source>
</evidence>
<dbReference type="Pfam" id="PF13144">
    <property type="entry name" value="ChapFlgA"/>
    <property type="match status" value="1"/>
</dbReference>
<dbReference type="Proteomes" id="UP000298588">
    <property type="component" value="Chromosome"/>
</dbReference>
<keyword evidence="7" id="KW-1185">Reference proteome</keyword>
<feature type="domain" description="SAF" evidence="5">
    <location>
        <begin position="196"/>
        <end position="261"/>
    </location>
</feature>
<dbReference type="PANTHER" id="PTHR36307:SF1">
    <property type="entry name" value="FLAGELLA BASAL BODY P-RING FORMATION PROTEIN FLGA"/>
    <property type="match status" value="1"/>
</dbReference>
<evidence type="ECO:0000259" key="5">
    <source>
        <dbReference type="SMART" id="SM00858"/>
    </source>
</evidence>
<dbReference type="SMART" id="SM00858">
    <property type="entry name" value="SAF"/>
    <property type="match status" value="1"/>
</dbReference>
<protein>
    <submittedName>
        <fullName evidence="6">Flagellar basal body P-ring formation protein FlgA</fullName>
    </submittedName>
</protein>